<accession>A0ABT6M223</accession>
<sequence>VPTRRPAPVHQSSPAPPPPPPGQQPRRPKLPTEEPHPSRTRPRPRRRCRPRAPPRCFHLRPHVLLPEPDLVFVTFHRATGRAMPGPAVAVQKSPHSRDRATALELAADQRSEAFQGPPLIFPALRGQPFGQLLFQQGEPFVRQLRQFRPFDLRPSIPPSRQSRRHCSTERSLTRRSLAMSEVLSPHSNLCPASSRIPSRAARRSAVRPPPSAYRITPAYRRDHPTSPPEGNPKRSVEDPSLAIIDTQSVRAAADVPKTTTGLGANKNSNGDTSTKELGTCRSTPSLSQTS</sequence>
<keyword evidence="3" id="KW-1185">Reference proteome</keyword>
<proteinExistence type="predicted"/>
<feature type="compositionally biased region" description="Basic residues" evidence="1">
    <location>
        <begin position="38"/>
        <end position="56"/>
    </location>
</feature>
<protein>
    <submittedName>
        <fullName evidence="2">Uncharacterized protein</fullName>
    </submittedName>
</protein>
<feature type="region of interest" description="Disordered" evidence="1">
    <location>
        <begin position="1"/>
        <end position="56"/>
    </location>
</feature>
<feature type="compositionally biased region" description="Pro residues" evidence="1">
    <location>
        <begin position="14"/>
        <end position="23"/>
    </location>
</feature>
<comment type="caution">
    <text evidence="2">The sequence shown here is derived from an EMBL/GenBank/DDBJ whole genome shotgun (WGS) entry which is preliminary data.</text>
</comment>
<dbReference type="EMBL" id="JARXVH010000029">
    <property type="protein sequence ID" value="MDH6222145.1"/>
    <property type="molecule type" value="Genomic_DNA"/>
</dbReference>
<feature type="non-terminal residue" evidence="2">
    <location>
        <position position="1"/>
    </location>
</feature>
<evidence type="ECO:0000256" key="1">
    <source>
        <dbReference type="SAM" id="MobiDB-lite"/>
    </source>
</evidence>
<organism evidence="2 3">
    <name type="scientific">Streptomyces pseudovenezuelae</name>
    <dbReference type="NCBI Taxonomy" id="67350"/>
    <lineage>
        <taxon>Bacteria</taxon>
        <taxon>Bacillati</taxon>
        <taxon>Actinomycetota</taxon>
        <taxon>Actinomycetes</taxon>
        <taxon>Kitasatosporales</taxon>
        <taxon>Streptomycetaceae</taxon>
        <taxon>Streptomyces</taxon>
        <taxon>Streptomyces aurantiacus group</taxon>
    </lineage>
</organism>
<feature type="region of interest" description="Disordered" evidence="1">
    <location>
        <begin position="152"/>
        <end position="290"/>
    </location>
</feature>
<evidence type="ECO:0000313" key="2">
    <source>
        <dbReference type="EMBL" id="MDH6222145.1"/>
    </source>
</evidence>
<feature type="compositionally biased region" description="Polar residues" evidence="1">
    <location>
        <begin position="257"/>
        <end position="290"/>
    </location>
</feature>
<reference evidence="2 3" key="1">
    <citation type="submission" date="2023-04" db="EMBL/GenBank/DDBJ databases">
        <title>Forest soil microbial communities from Buena Vista Peninsula, Colon Province, Panama.</title>
        <authorList>
            <person name="Bouskill N."/>
        </authorList>
    </citation>
    <scope>NUCLEOTIDE SEQUENCE [LARGE SCALE GENOMIC DNA]</scope>
    <source>
        <strain evidence="2 3">GGS1</strain>
    </source>
</reference>
<name>A0ABT6M223_9ACTN</name>
<dbReference type="Proteomes" id="UP001160499">
    <property type="component" value="Unassembled WGS sequence"/>
</dbReference>
<gene>
    <name evidence="2" type="ORF">M2283_009492</name>
</gene>
<evidence type="ECO:0000313" key="3">
    <source>
        <dbReference type="Proteomes" id="UP001160499"/>
    </source>
</evidence>
<feature type="compositionally biased region" description="Low complexity" evidence="1">
    <location>
        <begin position="1"/>
        <end position="13"/>
    </location>
</feature>